<dbReference type="InterPro" id="IPR009506">
    <property type="entry name" value="YjiS-like"/>
</dbReference>
<accession>A0A1W6M6F4</accession>
<dbReference type="AlphaFoldDB" id="A0A1W6M6F4"/>
<evidence type="ECO:0000259" key="1">
    <source>
        <dbReference type="Pfam" id="PF06568"/>
    </source>
</evidence>
<proteinExistence type="predicted"/>
<gene>
    <name evidence="2" type="ORF">CRN52_25165</name>
</gene>
<reference evidence="2 3" key="1">
    <citation type="journal article" date="2018" name="Front. Microbiol.">
        <title>Phylogeny of Vibrio vulnificus from the Analysis of the Core-Genome: Implications for Intra-Species Taxonomy.</title>
        <authorList>
            <person name="Roig F.J."/>
            <person name="Gonzalez-Candelas F."/>
            <person name="Sanjuan E."/>
            <person name="Fouz B."/>
            <person name="Feil E.J."/>
            <person name="Llorens C."/>
            <person name="Baker-Austin C."/>
            <person name="Oliver J.D."/>
            <person name="Danin-Poleg Y."/>
            <person name="Gibas C.J."/>
            <person name="Kashi Y."/>
            <person name="Gulig P.A."/>
            <person name="Morrison S.S."/>
            <person name="Amaro C."/>
        </authorList>
    </citation>
    <scope>NUCLEOTIDE SEQUENCE [LARGE SCALE GENOMIC DNA]</scope>
    <source>
        <strain evidence="2 3">CECT4608</strain>
    </source>
</reference>
<dbReference type="EMBL" id="PDGH01000146">
    <property type="protein sequence ID" value="POB42275.1"/>
    <property type="molecule type" value="Genomic_DNA"/>
</dbReference>
<dbReference type="Proteomes" id="UP000237466">
    <property type="component" value="Unassembled WGS sequence"/>
</dbReference>
<evidence type="ECO:0000313" key="2">
    <source>
        <dbReference type="EMBL" id="POB42275.1"/>
    </source>
</evidence>
<dbReference type="Pfam" id="PF06568">
    <property type="entry name" value="YjiS-like"/>
    <property type="match status" value="1"/>
</dbReference>
<comment type="caution">
    <text evidence="2">The sequence shown here is derived from an EMBL/GenBank/DDBJ whole genome shotgun (WGS) entry which is preliminary data.</text>
</comment>
<organism evidence="2 3">
    <name type="scientific">Vibrio vulnificus</name>
    <dbReference type="NCBI Taxonomy" id="672"/>
    <lineage>
        <taxon>Bacteria</taxon>
        <taxon>Pseudomonadati</taxon>
        <taxon>Pseudomonadota</taxon>
        <taxon>Gammaproteobacteria</taxon>
        <taxon>Vibrionales</taxon>
        <taxon>Vibrionaceae</taxon>
        <taxon>Vibrio</taxon>
    </lineage>
</organism>
<protein>
    <submittedName>
        <fullName evidence="2">DUF1127 domain-containing protein</fullName>
    </submittedName>
</protein>
<dbReference type="RefSeq" id="WP_072615511.1">
    <property type="nucleotide sequence ID" value="NZ_CP015512.1"/>
</dbReference>
<sequence length="67" mass="8048">MESNINHHALTQTSELSLIKKLLNEIERWRRNHSTRAHLSHLSDHLYKDVGLTKEQVRNEVKRSFWD</sequence>
<name>A0A1W6M6F4_VIBVL</name>
<evidence type="ECO:0000313" key="3">
    <source>
        <dbReference type="Proteomes" id="UP000237466"/>
    </source>
</evidence>
<feature type="domain" description="YjiS-like" evidence="1">
    <location>
        <begin position="26"/>
        <end position="58"/>
    </location>
</feature>